<keyword evidence="1 7" id="KW-0853">WD repeat</keyword>
<evidence type="ECO:0000256" key="1">
    <source>
        <dbReference type="ARBA" id="ARBA00022574"/>
    </source>
</evidence>
<dbReference type="PANTHER" id="PTHR44489:SF1">
    <property type="entry name" value="ZINC FINGER CCCH DOMAIN-CONTAINING PROTEIN 63"/>
    <property type="match status" value="1"/>
</dbReference>
<feature type="repeat" description="WD" evidence="7">
    <location>
        <begin position="280"/>
        <end position="319"/>
    </location>
</feature>
<dbReference type="Gene3D" id="2.30.30.1190">
    <property type="match status" value="1"/>
</dbReference>
<keyword evidence="3" id="KW-0677">Repeat</keyword>
<dbReference type="SMART" id="SM00356">
    <property type="entry name" value="ZnF_C3H1"/>
    <property type="match status" value="2"/>
</dbReference>
<feature type="repeat" description="WD" evidence="7">
    <location>
        <begin position="157"/>
        <end position="198"/>
    </location>
</feature>
<keyword evidence="2 8" id="KW-0479">Metal-binding</keyword>
<dbReference type="GO" id="GO:0003677">
    <property type="term" value="F:DNA binding"/>
    <property type="evidence" value="ECO:0007669"/>
    <property type="project" value="UniProtKB-KW"/>
</dbReference>
<evidence type="ECO:0000256" key="3">
    <source>
        <dbReference type="ARBA" id="ARBA00022737"/>
    </source>
</evidence>
<evidence type="ECO:0000313" key="11">
    <source>
        <dbReference type="EMBL" id="KAK9144969.1"/>
    </source>
</evidence>
<proteinExistence type="predicted"/>
<dbReference type="InterPro" id="IPR036322">
    <property type="entry name" value="WD40_repeat_dom_sf"/>
</dbReference>
<evidence type="ECO:0000259" key="10">
    <source>
        <dbReference type="PROSITE" id="PS50103"/>
    </source>
</evidence>
<evidence type="ECO:0000256" key="6">
    <source>
        <dbReference type="ARBA" id="ARBA00023125"/>
    </source>
</evidence>
<evidence type="ECO:0000256" key="9">
    <source>
        <dbReference type="SAM" id="MobiDB-lite"/>
    </source>
</evidence>
<feature type="compositionally biased region" description="Low complexity" evidence="9">
    <location>
        <begin position="18"/>
        <end position="32"/>
    </location>
</feature>
<sequence>MDVDNGSRRVFNRLGRHSSSSSSSSSAAAPSSMDAPPKVCYHWRAGRCYKHPCPYLHSELPQMNENGATAKRSHGFQDGRNVSGYQTFARRKQNNPNFNSSNPPQMASKWGRGFKAPQKIQDKCCHFWMEGKCAYGDKCKYQHQWFVGDSFSMLTQLAGHEKGINAIAFPMGSDKLYSGSKDETVRVWDCQTGQCVGVVNMGGDIGCIISEGPWIFVGAPNFVKAWNAQTNADLSLSGPVGQVYALVVGNDMLFAGIQDGNILAWRFNAATNSFEPAASLNGHSLSVVSLVVGANRLYSGAMDKTVRVWDLDTLQCVQVLSEHKDVVMSVLCWDQFLISCSLDRTVKVWAATDSGNLEVTYTHNEEQGLLALCGMHDGETKPILACSCNDNVVRLYDLPSFNERGKIFSKEEIRAIQVGPGGLFFTGDGAGDLKVWKWS</sequence>
<feature type="region of interest" description="Disordered" evidence="9">
    <location>
        <begin position="92"/>
        <end position="112"/>
    </location>
</feature>
<name>A0AAP0PJH8_9MAGN</name>
<keyword evidence="4 8" id="KW-0863">Zinc-finger</keyword>
<dbReference type="SMART" id="SM00320">
    <property type="entry name" value="WD40"/>
    <property type="match status" value="6"/>
</dbReference>
<reference evidence="11 12" key="1">
    <citation type="submission" date="2024-01" db="EMBL/GenBank/DDBJ databases">
        <title>Genome assemblies of Stephania.</title>
        <authorList>
            <person name="Yang L."/>
        </authorList>
    </citation>
    <scope>NUCLEOTIDE SEQUENCE [LARGE SCALE GENOMIC DNA]</scope>
    <source>
        <strain evidence="11">QJT</strain>
        <tissue evidence="11">Leaf</tissue>
    </source>
</reference>
<evidence type="ECO:0000256" key="7">
    <source>
        <dbReference type="PROSITE-ProRule" id="PRU00221"/>
    </source>
</evidence>
<dbReference type="PROSITE" id="PS50294">
    <property type="entry name" value="WD_REPEATS_REGION"/>
    <property type="match status" value="2"/>
</dbReference>
<keyword evidence="6" id="KW-0238">DNA-binding</keyword>
<dbReference type="SUPFAM" id="SSF90229">
    <property type="entry name" value="CCCH zinc finger"/>
    <property type="match status" value="1"/>
</dbReference>
<accession>A0AAP0PJH8</accession>
<dbReference type="GO" id="GO:0008270">
    <property type="term" value="F:zinc ion binding"/>
    <property type="evidence" value="ECO:0007669"/>
    <property type="project" value="UniProtKB-KW"/>
</dbReference>
<dbReference type="InterPro" id="IPR015943">
    <property type="entry name" value="WD40/YVTN_repeat-like_dom_sf"/>
</dbReference>
<feature type="compositionally biased region" description="Low complexity" evidence="9">
    <location>
        <begin position="94"/>
        <end position="104"/>
    </location>
</feature>
<feature type="domain" description="C3H1-type" evidence="10">
    <location>
        <begin position="34"/>
        <end position="60"/>
    </location>
</feature>
<feature type="domain" description="C3H1-type" evidence="10">
    <location>
        <begin position="119"/>
        <end position="146"/>
    </location>
</feature>
<dbReference type="PROSITE" id="PS50103">
    <property type="entry name" value="ZF_C3H1"/>
    <property type="match status" value="2"/>
</dbReference>
<evidence type="ECO:0000256" key="4">
    <source>
        <dbReference type="ARBA" id="ARBA00022771"/>
    </source>
</evidence>
<evidence type="ECO:0000256" key="8">
    <source>
        <dbReference type="PROSITE-ProRule" id="PRU00723"/>
    </source>
</evidence>
<dbReference type="InterPro" id="IPR020472">
    <property type="entry name" value="WD40_PAC1"/>
</dbReference>
<dbReference type="FunFam" id="2.130.10.10:FF:000869">
    <property type="entry name" value="Zinc finger CCCH domain-containing protein 48"/>
    <property type="match status" value="1"/>
</dbReference>
<dbReference type="Gene3D" id="2.130.10.10">
    <property type="entry name" value="YVTN repeat-like/Quinoprotein amine dehydrogenase"/>
    <property type="match status" value="2"/>
</dbReference>
<dbReference type="PROSITE" id="PS50082">
    <property type="entry name" value="WD_REPEATS_2"/>
    <property type="match status" value="2"/>
</dbReference>
<protein>
    <recommendedName>
        <fullName evidence="10">C3H1-type domain-containing protein</fullName>
    </recommendedName>
</protein>
<evidence type="ECO:0000313" key="12">
    <source>
        <dbReference type="Proteomes" id="UP001417504"/>
    </source>
</evidence>
<organism evidence="11 12">
    <name type="scientific">Stephania japonica</name>
    <dbReference type="NCBI Taxonomy" id="461633"/>
    <lineage>
        <taxon>Eukaryota</taxon>
        <taxon>Viridiplantae</taxon>
        <taxon>Streptophyta</taxon>
        <taxon>Embryophyta</taxon>
        <taxon>Tracheophyta</taxon>
        <taxon>Spermatophyta</taxon>
        <taxon>Magnoliopsida</taxon>
        <taxon>Ranunculales</taxon>
        <taxon>Menispermaceae</taxon>
        <taxon>Menispermoideae</taxon>
        <taxon>Cissampelideae</taxon>
        <taxon>Stephania</taxon>
    </lineage>
</organism>
<dbReference type="SUPFAM" id="SSF50978">
    <property type="entry name" value="WD40 repeat-like"/>
    <property type="match status" value="1"/>
</dbReference>
<dbReference type="Proteomes" id="UP001417504">
    <property type="component" value="Unassembled WGS sequence"/>
</dbReference>
<feature type="zinc finger region" description="C3H1-type" evidence="8">
    <location>
        <begin position="119"/>
        <end position="146"/>
    </location>
</feature>
<keyword evidence="5 8" id="KW-0862">Zinc</keyword>
<keyword evidence="12" id="KW-1185">Reference proteome</keyword>
<dbReference type="EMBL" id="JBBNAE010000002">
    <property type="protein sequence ID" value="KAK9144969.1"/>
    <property type="molecule type" value="Genomic_DNA"/>
</dbReference>
<dbReference type="PANTHER" id="PTHR44489">
    <property type="match status" value="1"/>
</dbReference>
<dbReference type="InterPro" id="IPR019775">
    <property type="entry name" value="WD40_repeat_CS"/>
</dbReference>
<dbReference type="FunFam" id="2.130.10.10:FF:001235">
    <property type="entry name" value="Zinc finger CCCH domain-containing protein 48"/>
    <property type="match status" value="1"/>
</dbReference>
<feature type="region of interest" description="Disordered" evidence="9">
    <location>
        <begin position="1"/>
        <end position="35"/>
    </location>
</feature>
<evidence type="ECO:0000256" key="5">
    <source>
        <dbReference type="ARBA" id="ARBA00022833"/>
    </source>
</evidence>
<dbReference type="InterPro" id="IPR001680">
    <property type="entry name" value="WD40_rpt"/>
</dbReference>
<dbReference type="PROSITE" id="PS00678">
    <property type="entry name" value="WD_REPEATS_1"/>
    <property type="match status" value="1"/>
</dbReference>
<dbReference type="InterPro" id="IPR000571">
    <property type="entry name" value="Znf_CCCH"/>
</dbReference>
<feature type="zinc finger region" description="C3H1-type" evidence="8">
    <location>
        <begin position="34"/>
        <end position="60"/>
    </location>
</feature>
<comment type="caution">
    <text evidence="11">The sequence shown here is derived from an EMBL/GenBank/DDBJ whole genome shotgun (WGS) entry which is preliminary data.</text>
</comment>
<gene>
    <name evidence="11" type="ORF">Sjap_004872</name>
</gene>
<dbReference type="AlphaFoldDB" id="A0AAP0PJH8"/>
<dbReference type="Pfam" id="PF00400">
    <property type="entry name" value="WD40"/>
    <property type="match status" value="3"/>
</dbReference>
<dbReference type="InterPro" id="IPR044715">
    <property type="entry name" value="WDR86-like"/>
</dbReference>
<evidence type="ECO:0000256" key="2">
    <source>
        <dbReference type="ARBA" id="ARBA00022723"/>
    </source>
</evidence>
<dbReference type="PRINTS" id="PR00320">
    <property type="entry name" value="GPROTEINBRPT"/>
</dbReference>
<dbReference type="InterPro" id="IPR036855">
    <property type="entry name" value="Znf_CCCH_sf"/>
</dbReference>